<dbReference type="PROSITE" id="PS52002">
    <property type="entry name" value="SM"/>
    <property type="match status" value="1"/>
</dbReference>
<dbReference type="SUPFAM" id="SSF50182">
    <property type="entry name" value="Sm-like ribonucleoproteins"/>
    <property type="match status" value="1"/>
</dbReference>
<dbReference type="Pfam" id="PF01423">
    <property type="entry name" value="LSM"/>
    <property type="match status" value="1"/>
</dbReference>
<dbReference type="AlphaFoldDB" id="A0A8J6DXW7"/>
<dbReference type="SMART" id="SM00651">
    <property type="entry name" value="Sm"/>
    <property type="match status" value="1"/>
</dbReference>
<dbReference type="GO" id="GO:1990904">
    <property type="term" value="C:ribonucleoprotein complex"/>
    <property type="evidence" value="ECO:0007669"/>
    <property type="project" value="UniProtKB-KW"/>
</dbReference>
<protein>
    <submittedName>
        <fullName evidence="2">Small nuclear ribonucleoprotein family protein</fullName>
    </submittedName>
</protein>
<keyword evidence="2" id="KW-0687">Ribonucleoprotein</keyword>
<evidence type="ECO:0000313" key="3">
    <source>
        <dbReference type="Proteomes" id="UP000717585"/>
    </source>
</evidence>
<evidence type="ECO:0000313" key="2">
    <source>
        <dbReference type="EMBL" id="KAG9391119.1"/>
    </source>
</evidence>
<dbReference type="InterPro" id="IPR047575">
    <property type="entry name" value="Sm"/>
</dbReference>
<dbReference type="PANTHER" id="PTHR13110">
    <property type="entry name" value="U6 SNRNA-ASSOCIATED SM-LIKE PROTEIN LSM3"/>
    <property type="match status" value="1"/>
</dbReference>
<sequence length="98" mass="11434">MSELTRITKPLDLIRLSLDQEIYVRLIEGRELKGKLHGFDQHPNLIMEDVDETITKVEIDPDTLEETSVKTHKSHEMLFVRAENIIRISPMLQKRIAL</sequence>
<name>A0A8J6DXW7_9EUKA</name>
<organism evidence="2 3">
    <name type="scientific">Carpediemonas membranifera</name>
    <dbReference type="NCBI Taxonomy" id="201153"/>
    <lineage>
        <taxon>Eukaryota</taxon>
        <taxon>Metamonada</taxon>
        <taxon>Carpediemonas-like organisms</taxon>
        <taxon>Carpediemonas</taxon>
    </lineage>
</organism>
<keyword evidence="3" id="KW-1185">Reference proteome</keyword>
<dbReference type="OrthoDB" id="29543at2759"/>
<accession>A0A8J6DXW7</accession>
<evidence type="ECO:0000259" key="1">
    <source>
        <dbReference type="PROSITE" id="PS52002"/>
    </source>
</evidence>
<dbReference type="Gene3D" id="2.30.30.100">
    <property type="match status" value="1"/>
</dbReference>
<feature type="domain" description="Sm" evidence="1">
    <location>
        <begin position="9"/>
        <end position="94"/>
    </location>
</feature>
<dbReference type="InterPro" id="IPR010920">
    <property type="entry name" value="LSM_dom_sf"/>
</dbReference>
<dbReference type="InterPro" id="IPR040002">
    <property type="entry name" value="Sm-like_LSM3"/>
</dbReference>
<proteinExistence type="predicted"/>
<dbReference type="InterPro" id="IPR001163">
    <property type="entry name" value="Sm_dom_euk/arc"/>
</dbReference>
<gene>
    <name evidence="2" type="ORF">J8273_7393</name>
</gene>
<reference evidence="2" key="1">
    <citation type="submission" date="2021-05" db="EMBL/GenBank/DDBJ databases">
        <title>A free-living protist that lacks canonical eukaryotic 1 DNA replication and segregation systems.</title>
        <authorList>
            <person name="Salas-Leiva D.E."/>
            <person name="Tromer E.C."/>
            <person name="Curtis B.A."/>
            <person name="Jerlstrom-Hultqvist J."/>
            <person name="Kolisko M."/>
            <person name="Yi Z."/>
            <person name="Salas-Leiva J.S."/>
            <person name="Gallot-Lavallee L."/>
            <person name="Kops G.J.P.L."/>
            <person name="Archibald J.M."/>
            <person name="Simpson A.G.B."/>
            <person name="Roger A.J."/>
        </authorList>
    </citation>
    <scope>NUCLEOTIDE SEQUENCE</scope>
    <source>
        <strain evidence="2">BICM</strain>
    </source>
</reference>
<comment type="caution">
    <text evidence="2">The sequence shown here is derived from an EMBL/GenBank/DDBJ whole genome shotgun (WGS) entry which is preliminary data.</text>
</comment>
<dbReference type="GO" id="GO:0003723">
    <property type="term" value="F:RNA binding"/>
    <property type="evidence" value="ECO:0007669"/>
    <property type="project" value="InterPro"/>
</dbReference>
<dbReference type="EMBL" id="JAHDYR010000062">
    <property type="protein sequence ID" value="KAG9391119.1"/>
    <property type="molecule type" value="Genomic_DNA"/>
</dbReference>
<dbReference type="Proteomes" id="UP000717585">
    <property type="component" value="Unassembled WGS sequence"/>
</dbReference>